<dbReference type="SUPFAM" id="SSF52540">
    <property type="entry name" value="P-loop containing nucleoside triphosphate hydrolases"/>
    <property type="match status" value="1"/>
</dbReference>
<feature type="domain" description="Nephrocystin 3-like N-terminal" evidence="4">
    <location>
        <begin position="88"/>
        <end position="238"/>
    </location>
</feature>
<feature type="repeat" description="ANK" evidence="2">
    <location>
        <begin position="849"/>
        <end position="881"/>
    </location>
</feature>
<keyword evidence="7" id="KW-1185">Reference proteome</keyword>
<sequence>MASPEQDGTLLPVMARNTSTGTQSVFSATGSQNHAASGANVNYISKYIVAVPKEQTTEGLIEWLGREAAPLNPLDYHRLLLSQRTPTTGLWALQSRQILEWKQESCKSPLLWLHGIMGSGKSVLASIIIEHLEKEIAHQDRMACIYLHFQQPDQQIAPSKIIASLLRQLVKQKRMYPVVEAILVTHGEYEKNKVPPSAEQYLELLLAEMNAFRQVYLVLDALENCNQSAFVLEIIKKLPHIEVGAGDMFLLAKLHLDALSKQRSLAGFKSVLCELPKDAAVIAFKAAIERIDEQEEADRALAGHVFTWLLHAERDDLTVRELQHSFAIRQYLLAPEQNRDVWSHYIPPERLVSMVCGGLVVIDQDTKVCQFVHDTVPKYLHNHPLLPKEPHLEIASQCLQYLAMDDFSLPLTRENEPERLRIFPLRKYATQHWDSHFYRIAGEIPASIRQAALDFLAGPERSNESFYYGLSDHFPQRVSGLHLAVIYGLESLAQEGLAHGVFDIGATTSGGKTVLHWAARMGDNGMITMLLDNGADPMAGDSRGDTPLHDALFWNASESTIYQLLITDANVISKPNNHGQTPFIWALKRGEPVVTRLLARYHPPVVPRGASDIESALCQVMRHCAAKEELATIMELLLHGGADPNAFSEGYRLPLLQAAKGRLEDACRVLLKHGADVNMADWDGKTALMSATSPEIVRILVKNGARVNDRPQNGLTPLLMATRERRRTIAWYLIEAGANIDDQDPEGRTPIHHAIQLGDTRLAWLLVTEGCNPSLRDSEGMSPLDWAVSKKDFSIVWLFCEALGTLPPDIASSALHQVSKHSRNGSHIEILRLLMGRGAREVIDQQDEFGNTALINAAGRMELRIMEALVEYGASCDIQDHLGGTALHLAVGATNADQIECMIFLIQSGADVNAQNSFLRTPLMQAAEMGQELKRSGPAGYIFNTVVPAEDDNSRMERYEDVTTPDETVEKLMKGMLKCLQELAKSLLQLITPSEADELQAMIKEVAKLPPSLAEEKVSGYVFTNSSSGFQANHVGKGNQNINNGMAPQLNGEFRGPVNLGPASAPSPLPAPR</sequence>
<dbReference type="Pfam" id="PF00023">
    <property type="entry name" value="Ank"/>
    <property type="match status" value="1"/>
</dbReference>
<dbReference type="STRING" id="1093900.A0A507ANX8"/>
<evidence type="ECO:0000313" key="7">
    <source>
        <dbReference type="Proteomes" id="UP000319257"/>
    </source>
</evidence>
<dbReference type="PANTHER" id="PTHR24133">
    <property type="entry name" value="ANKYRIN DOMAIN-CONTAINING"/>
    <property type="match status" value="1"/>
</dbReference>
<feature type="repeat" description="ANK" evidence="2">
    <location>
        <begin position="746"/>
        <end position="778"/>
    </location>
</feature>
<dbReference type="Gene3D" id="3.40.50.300">
    <property type="entry name" value="P-loop containing nucleotide triphosphate hydrolases"/>
    <property type="match status" value="1"/>
</dbReference>
<dbReference type="SMART" id="SM00248">
    <property type="entry name" value="ANK"/>
    <property type="match status" value="13"/>
</dbReference>
<dbReference type="EMBL" id="SKBQ01000006">
    <property type="protein sequence ID" value="TPX09252.1"/>
    <property type="molecule type" value="Genomic_DNA"/>
</dbReference>
<feature type="repeat" description="ANK" evidence="2">
    <location>
        <begin position="882"/>
        <end position="917"/>
    </location>
</feature>
<evidence type="ECO:0000259" key="4">
    <source>
        <dbReference type="Pfam" id="PF24883"/>
    </source>
</evidence>
<feature type="repeat" description="ANK" evidence="2">
    <location>
        <begin position="713"/>
        <end position="745"/>
    </location>
</feature>
<dbReference type="Gene3D" id="1.25.40.20">
    <property type="entry name" value="Ankyrin repeat-containing domain"/>
    <property type="match status" value="2"/>
</dbReference>
<dbReference type="PROSITE" id="PS50297">
    <property type="entry name" value="ANK_REP_REGION"/>
    <property type="match status" value="4"/>
</dbReference>
<dbReference type="InterPro" id="IPR002110">
    <property type="entry name" value="Ankyrin_rpt"/>
</dbReference>
<dbReference type="Pfam" id="PF24883">
    <property type="entry name" value="NPHP3_N"/>
    <property type="match status" value="1"/>
</dbReference>
<evidence type="ECO:0000256" key="1">
    <source>
        <dbReference type="ARBA" id="ARBA00022737"/>
    </source>
</evidence>
<dbReference type="InParanoid" id="A0A507ANX8"/>
<evidence type="ECO:0000256" key="3">
    <source>
        <dbReference type="SAM" id="MobiDB-lite"/>
    </source>
</evidence>
<keyword evidence="2" id="KW-0040">ANK repeat</keyword>
<dbReference type="InterPro" id="IPR056884">
    <property type="entry name" value="NPHP3-like_N"/>
</dbReference>
<proteinExistence type="predicted"/>
<evidence type="ECO:0000313" key="6">
    <source>
        <dbReference type="EMBL" id="TPX09252.1"/>
    </source>
</evidence>
<name>A0A507ANX8_9PEZI</name>
<comment type="caution">
    <text evidence="5">The sequence shown here is derived from an EMBL/GenBank/DDBJ whole genome shotgun (WGS) entry which is preliminary data.</text>
</comment>
<reference evidence="5 7" key="1">
    <citation type="submission" date="2019-06" db="EMBL/GenBank/DDBJ databases">
        <title>Draft genome sequence of the filamentous fungus Phialemoniopsis curvata isolated from diesel fuel.</title>
        <authorList>
            <person name="Varaljay V.A."/>
            <person name="Lyon W.J."/>
            <person name="Crouch A.L."/>
            <person name="Drake C.E."/>
            <person name="Hollomon J.M."/>
            <person name="Nadeau L.J."/>
            <person name="Nunn H.S."/>
            <person name="Stevenson B.S."/>
            <person name="Bojanowski C.L."/>
            <person name="Crookes-Goodson W.J."/>
        </authorList>
    </citation>
    <scope>NUCLEOTIDE SEQUENCE [LARGE SCALE GENOMIC DNA]</scope>
    <source>
        <strain evidence="5 7">D216</strain>
    </source>
</reference>
<feature type="region of interest" description="Disordered" evidence="3">
    <location>
        <begin position="1051"/>
        <end position="1073"/>
    </location>
</feature>
<dbReference type="GeneID" id="41968934"/>
<dbReference type="PANTHER" id="PTHR24133:SF40">
    <property type="entry name" value="ANKYRIN REPEAT DOMAIN 44"/>
    <property type="match status" value="1"/>
</dbReference>
<evidence type="ECO:0000256" key="2">
    <source>
        <dbReference type="PROSITE-ProRule" id="PRU00023"/>
    </source>
</evidence>
<dbReference type="PROSITE" id="PS50088">
    <property type="entry name" value="ANK_REPEAT"/>
    <property type="match status" value="5"/>
</dbReference>
<dbReference type="InterPro" id="IPR036770">
    <property type="entry name" value="Ankyrin_rpt-contain_sf"/>
</dbReference>
<protein>
    <recommendedName>
        <fullName evidence="4">Nephrocystin 3-like N-terminal domain-containing protein</fullName>
    </recommendedName>
</protein>
<organism evidence="5 7">
    <name type="scientific">Thyridium curvatum</name>
    <dbReference type="NCBI Taxonomy" id="1093900"/>
    <lineage>
        <taxon>Eukaryota</taxon>
        <taxon>Fungi</taxon>
        <taxon>Dikarya</taxon>
        <taxon>Ascomycota</taxon>
        <taxon>Pezizomycotina</taxon>
        <taxon>Sordariomycetes</taxon>
        <taxon>Sordariomycetidae</taxon>
        <taxon>Thyridiales</taxon>
        <taxon>Thyridiaceae</taxon>
        <taxon>Thyridium</taxon>
    </lineage>
</organism>
<feature type="repeat" description="ANK" evidence="2">
    <location>
        <begin position="510"/>
        <end position="542"/>
    </location>
</feature>
<dbReference type="OrthoDB" id="195446at2759"/>
<dbReference type="InterPro" id="IPR052391">
    <property type="entry name" value="E3_Ligase-Neurotoxin"/>
</dbReference>
<dbReference type="SUPFAM" id="SSF48403">
    <property type="entry name" value="Ankyrin repeat"/>
    <property type="match status" value="2"/>
</dbReference>
<dbReference type="EMBL" id="SKBQ01000006">
    <property type="protein sequence ID" value="TPX09027.1"/>
    <property type="molecule type" value="Genomic_DNA"/>
</dbReference>
<accession>A0A507ANX8</accession>
<dbReference type="RefSeq" id="XP_030990738.1">
    <property type="nucleotide sequence ID" value="XM_031135571.1"/>
</dbReference>
<dbReference type="Pfam" id="PF12796">
    <property type="entry name" value="Ank_2"/>
    <property type="match status" value="3"/>
</dbReference>
<gene>
    <name evidence="5" type="ORF">E0L32_001487</name>
    <name evidence="6" type="ORF">E0L32_001712</name>
</gene>
<dbReference type="AlphaFoldDB" id="A0A507ANX8"/>
<dbReference type="InterPro" id="IPR027417">
    <property type="entry name" value="P-loop_NTPase"/>
</dbReference>
<evidence type="ECO:0000313" key="5">
    <source>
        <dbReference type="EMBL" id="TPX09027.1"/>
    </source>
</evidence>
<keyword evidence="1" id="KW-0677">Repeat</keyword>
<dbReference type="Proteomes" id="UP000319257">
    <property type="component" value="Unassembled WGS sequence"/>
</dbReference>